<reference evidence="2 3" key="1">
    <citation type="submission" date="2019-07" db="EMBL/GenBank/DDBJ databases">
        <title>Draft genome assembly of a fouling barnacle, Amphibalanus amphitrite (Darwin, 1854): The first reference genome for Thecostraca.</title>
        <authorList>
            <person name="Kim W."/>
        </authorList>
    </citation>
    <scope>NUCLEOTIDE SEQUENCE [LARGE SCALE GENOMIC DNA]</scope>
    <source>
        <strain evidence="2">SNU_AA5</strain>
        <tissue evidence="2">Soma without cirri and trophi</tissue>
    </source>
</reference>
<sequence>MKRPRQPDRTLERFLVEGGGWSLAGAMSGEQAGKLQRIRRLTEQPTRGTAEKPAGAAAAWWLRVRAVIVAVFAVLFLTQAYNPFFVLGLDRNIEIPLGKSIKLELMVEMSKYLNGYGHMCREEPGYTYVGCLRFCFEEKLIEAGPRCNMIGEVGGTLGFLLGLSLLSILDLLADGVKWLNNWRIRRKGLAARLLVVRAKF</sequence>
<gene>
    <name evidence="2" type="ORF">FJT64_022551</name>
</gene>
<keyword evidence="1" id="KW-0472">Membrane</keyword>
<keyword evidence="1" id="KW-0812">Transmembrane</keyword>
<dbReference type="Proteomes" id="UP000440578">
    <property type="component" value="Unassembled WGS sequence"/>
</dbReference>
<dbReference type="OrthoDB" id="6387304at2759"/>
<dbReference type="AlphaFoldDB" id="A0A6A4WQC2"/>
<feature type="transmembrane region" description="Helical" evidence="1">
    <location>
        <begin position="62"/>
        <end position="81"/>
    </location>
</feature>
<comment type="caution">
    <text evidence="2">The sequence shown here is derived from an EMBL/GenBank/DDBJ whole genome shotgun (WGS) entry which is preliminary data.</text>
</comment>
<evidence type="ECO:0000256" key="1">
    <source>
        <dbReference type="SAM" id="Phobius"/>
    </source>
</evidence>
<keyword evidence="3" id="KW-1185">Reference proteome</keyword>
<evidence type="ECO:0000313" key="2">
    <source>
        <dbReference type="EMBL" id="KAF0305920.1"/>
    </source>
</evidence>
<accession>A0A6A4WQC2</accession>
<dbReference type="EMBL" id="VIIS01000711">
    <property type="protein sequence ID" value="KAF0305920.1"/>
    <property type="molecule type" value="Genomic_DNA"/>
</dbReference>
<proteinExistence type="predicted"/>
<organism evidence="2 3">
    <name type="scientific">Amphibalanus amphitrite</name>
    <name type="common">Striped barnacle</name>
    <name type="synonym">Balanus amphitrite</name>
    <dbReference type="NCBI Taxonomy" id="1232801"/>
    <lineage>
        <taxon>Eukaryota</taxon>
        <taxon>Metazoa</taxon>
        <taxon>Ecdysozoa</taxon>
        <taxon>Arthropoda</taxon>
        <taxon>Crustacea</taxon>
        <taxon>Multicrustacea</taxon>
        <taxon>Cirripedia</taxon>
        <taxon>Thoracica</taxon>
        <taxon>Thoracicalcarea</taxon>
        <taxon>Balanomorpha</taxon>
        <taxon>Balanoidea</taxon>
        <taxon>Balanidae</taxon>
        <taxon>Amphibalaninae</taxon>
        <taxon>Amphibalanus</taxon>
    </lineage>
</organism>
<protein>
    <submittedName>
        <fullName evidence="2">Uncharacterized protein</fullName>
    </submittedName>
</protein>
<name>A0A6A4WQC2_AMPAM</name>
<evidence type="ECO:0000313" key="3">
    <source>
        <dbReference type="Proteomes" id="UP000440578"/>
    </source>
</evidence>
<keyword evidence="1" id="KW-1133">Transmembrane helix</keyword>